<dbReference type="Proteomes" id="UP000813463">
    <property type="component" value="Chromosome 4"/>
</dbReference>
<reference evidence="8" key="2">
    <citation type="submission" date="2025-08" db="UniProtKB">
        <authorList>
            <consortium name="RefSeq"/>
        </authorList>
    </citation>
    <scope>IDENTIFICATION</scope>
    <source>
        <tissue evidence="8">Leaf</tissue>
    </source>
</reference>
<keyword evidence="3" id="KW-0862">Zinc</keyword>
<keyword evidence="7" id="KW-1185">Reference proteome</keyword>
<feature type="region of interest" description="Disordered" evidence="5">
    <location>
        <begin position="138"/>
        <end position="208"/>
    </location>
</feature>
<dbReference type="Pfam" id="PF13639">
    <property type="entry name" value="zf-RING_2"/>
    <property type="match status" value="1"/>
</dbReference>
<keyword evidence="1" id="KW-0479">Metal-binding</keyword>
<feature type="compositionally biased region" description="Acidic residues" evidence="5">
    <location>
        <begin position="139"/>
        <end position="206"/>
    </location>
</feature>
<dbReference type="InterPro" id="IPR001841">
    <property type="entry name" value="Znf_RING"/>
</dbReference>
<dbReference type="SMART" id="SM00184">
    <property type="entry name" value="RING"/>
    <property type="match status" value="1"/>
</dbReference>
<reference evidence="7" key="1">
    <citation type="journal article" date="2021" name="Nat. Commun.">
        <title>Genomic analyses provide insights into spinach domestication and the genetic basis of agronomic traits.</title>
        <authorList>
            <person name="Cai X."/>
            <person name="Sun X."/>
            <person name="Xu C."/>
            <person name="Sun H."/>
            <person name="Wang X."/>
            <person name="Ge C."/>
            <person name="Zhang Z."/>
            <person name="Wang Q."/>
            <person name="Fei Z."/>
            <person name="Jiao C."/>
            <person name="Wang Q."/>
        </authorList>
    </citation>
    <scope>NUCLEOTIDE SEQUENCE [LARGE SCALE GENOMIC DNA]</scope>
    <source>
        <strain evidence="7">cv. Varoflay</strain>
    </source>
</reference>
<evidence type="ECO:0000256" key="4">
    <source>
        <dbReference type="PROSITE-ProRule" id="PRU00175"/>
    </source>
</evidence>
<dbReference type="PANTHER" id="PTHR45969">
    <property type="entry name" value="RING ZINC FINGER PROTEIN-RELATED"/>
    <property type="match status" value="1"/>
</dbReference>
<evidence type="ECO:0000313" key="8">
    <source>
        <dbReference type="RefSeq" id="XP_056683341.1"/>
    </source>
</evidence>
<evidence type="ECO:0000313" key="7">
    <source>
        <dbReference type="Proteomes" id="UP000813463"/>
    </source>
</evidence>
<evidence type="ECO:0000256" key="3">
    <source>
        <dbReference type="ARBA" id="ARBA00022833"/>
    </source>
</evidence>
<keyword evidence="2 4" id="KW-0863">Zinc-finger</keyword>
<name>A0ABM3QJ09_SPIOL</name>
<dbReference type="InterPro" id="IPR013083">
    <property type="entry name" value="Znf_RING/FYVE/PHD"/>
</dbReference>
<evidence type="ECO:0000256" key="2">
    <source>
        <dbReference type="ARBA" id="ARBA00022771"/>
    </source>
</evidence>
<sequence>MDHDPLATMQISGVNVTSWAVVPTPTPTPTPITTSNPNTTTPVDDFFTVHISYQNNYIPNFVGKTTTFKMDRRENLVWDAMFNVSDWLEKLDVHGDAHPCAIDVMTESFECLLDEASDDGCRRKSLAMVVNINMGKEFEYDDDDDDQDPMFSDDFDQLSPQEEDDDDDDEPEVEYEAVQEEDLMDDDDDDDDDDDLEEPEVEDEEEVRSQLRFRLEVSGVDFCNGYTENCCSICLDEFNKSHDVAKLTCSHIFHEDCLLSWTYEDRKGTCPLCRSELFMC</sequence>
<proteinExistence type="predicted"/>
<gene>
    <name evidence="8" type="primary">LOC130459802</name>
</gene>
<dbReference type="SUPFAM" id="SSF57850">
    <property type="entry name" value="RING/U-box"/>
    <property type="match status" value="1"/>
</dbReference>
<evidence type="ECO:0000256" key="5">
    <source>
        <dbReference type="SAM" id="MobiDB-lite"/>
    </source>
</evidence>
<dbReference type="Gene3D" id="3.30.40.10">
    <property type="entry name" value="Zinc/RING finger domain, C3HC4 (zinc finger)"/>
    <property type="match status" value="1"/>
</dbReference>
<protein>
    <recommendedName>
        <fullName evidence="6">RING-type domain-containing protein</fullName>
    </recommendedName>
</protein>
<evidence type="ECO:0000256" key="1">
    <source>
        <dbReference type="ARBA" id="ARBA00022723"/>
    </source>
</evidence>
<evidence type="ECO:0000259" key="6">
    <source>
        <dbReference type="PROSITE" id="PS50089"/>
    </source>
</evidence>
<feature type="domain" description="RING-type" evidence="6">
    <location>
        <begin position="231"/>
        <end position="274"/>
    </location>
</feature>
<organism evidence="7 8">
    <name type="scientific">Spinacia oleracea</name>
    <name type="common">Spinach</name>
    <dbReference type="NCBI Taxonomy" id="3562"/>
    <lineage>
        <taxon>Eukaryota</taxon>
        <taxon>Viridiplantae</taxon>
        <taxon>Streptophyta</taxon>
        <taxon>Embryophyta</taxon>
        <taxon>Tracheophyta</taxon>
        <taxon>Spermatophyta</taxon>
        <taxon>Magnoliopsida</taxon>
        <taxon>eudicotyledons</taxon>
        <taxon>Gunneridae</taxon>
        <taxon>Pentapetalae</taxon>
        <taxon>Caryophyllales</taxon>
        <taxon>Chenopodiaceae</taxon>
        <taxon>Chenopodioideae</taxon>
        <taxon>Anserineae</taxon>
        <taxon>Spinacia</taxon>
    </lineage>
</organism>
<dbReference type="PROSITE" id="PS50089">
    <property type="entry name" value="ZF_RING_2"/>
    <property type="match status" value="1"/>
</dbReference>
<dbReference type="GeneID" id="130459802"/>
<accession>A0ABM3QJ09</accession>
<dbReference type="PANTHER" id="PTHR45969:SF69">
    <property type="entry name" value="FINGER DOMAIN PROTEIN, PUTATIVE (AFU_ORTHOLOGUE AFUA_3G12190)-RELATED"/>
    <property type="match status" value="1"/>
</dbReference>
<dbReference type="RefSeq" id="XP_056683341.1">
    <property type="nucleotide sequence ID" value="XM_056827363.1"/>
</dbReference>